<evidence type="ECO:0000313" key="1">
    <source>
        <dbReference type="EMBL" id="SDG15688.1"/>
    </source>
</evidence>
<dbReference type="Proteomes" id="UP000199415">
    <property type="component" value="Unassembled WGS sequence"/>
</dbReference>
<name>A0A1G7RY36_9PROT</name>
<evidence type="ECO:0008006" key="3">
    <source>
        <dbReference type="Google" id="ProtNLM"/>
    </source>
</evidence>
<dbReference type="Pfam" id="PF06319">
    <property type="entry name" value="MmcB-like"/>
    <property type="match status" value="1"/>
</dbReference>
<organism evidence="1 2">
    <name type="scientific">Limimonas halophila</name>
    <dbReference type="NCBI Taxonomy" id="1082479"/>
    <lineage>
        <taxon>Bacteria</taxon>
        <taxon>Pseudomonadati</taxon>
        <taxon>Pseudomonadota</taxon>
        <taxon>Alphaproteobacteria</taxon>
        <taxon>Rhodospirillales</taxon>
        <taxon>Rhodovibrionaceae</taxon>
        <taxon>Limimonas</taxon>
    </lineage>
</organism>
<gene>
    <name evidence="1" type="ORF">SAMN05216241_10645</name>
</gene>
<keyword evidence="2" id="KW-1185">Reference proteome</keyword>
<evidence type="ECO:0000313" key="2">
    <source>
        <dbReference type="Proteomes" id="UP000199415"/>
    </source>
</evidence>
<dbReference type="AlphaFoldDB" id="A0A1G7RY36"/>
<sequence>MAGGDAPDGAAPGVWLARGVCRGLAARGYAVVTEMPLADGRRADVLGVDERGGVLIVEVKASRADFRADAKWDAYRAFCDRFAFAVPPEFPMDILPDEATCGVLVADGYDAQVLREPPEHKLAGARRRAVLLRFARTAARRLHRAIDPEAGVDDG</sequence>
<dbReference type="STRING" id="1082479.SAMN05216241_10645"/>
<reference evidence="1 2" key="1">
    <citation type="submission" date="2016-10" db="EMBL/GenBank/DDBJ databases">
        <authorList>
            <person name="de Groot N.N."/>
        </authorList>
    </citation>
    <scope>NUCLEOTIDE SEQUENCE [LARGE SCALE GENOMIC DNA]</scope>
    <source>
        <strain evidence="1 2">DSM 25584</strain>
    </source>
</reference>
<proteinExistence type="predicted"/>
<dbReference type="OrthoDB" id="5194526at2"/>
<accession>A0A1G7RY36</accession>
<protein>
    <recommendedName>
        <fullName evidence="3">DNA repair protein MmcB-related protein</fullName>
    </recommendedName>
</protein>
<dbReference type="InterPro" id="IPR009394">
    <property type="entry name" value="MmcB-like"/>
</dbReference>
<dbReference type="PIRSF" id="PIRSF031796">
    <property type="entry name" value="UPC031796"/>
    <property type="match status" value="1"/>
</dbReference>
<dbReference type="RefSeq" id="WP_090020009.1">
    <property type="nucleotide sequence ID" value="NZ_FNCE01000006.1"/>
</dbReference>
<dbReference type="EMBL" id="FNCE01000006">
    <property type="protein sequence ID" value="SDG15688.1"/>
    <property type="molecule type" value="Genomic_DNA"/>
</dbReference>